<sequence>MNATLSRTGRTGLAIAAVALMLAGCTDVQRALNRGGDTPCNEYVKQNQDEKRMTITKFVKQQTNDEREPAGTVVDATMVSVDLLCGGQRNAETPIKNADVAGIFINK</sequence>
<dbReference type="OrthoDB" id="4567275at2"/>
<gene>
    <name evidence="1" type="ORF">NN4_01830</name>
</gene>
<keyword evidence="2" id="KW-1185">Reference proteome</keyword>
<proteinExistence type="predicted"/>
<accession>A0A511M4U1</accession>
<dbReference type="RefSeq" id="WP_107656676.1">
    <property type="nucleotide sequence ID" value="NZ_BJXA01000001.1"/>
</dbReference>
<protein>
    <recommendedName>
        <fullName evidence="3">Acid stress chaperone HdeA</fullName>
    </recommendedName>
</protein>
<dbReference type="EMBL" id="BJXA01000001">
    <property type="protein sequence ID" value="GEM35664.1"/>
    <property type="molecule type" value="Genomic_DNA"/>
</dbReference>
<evidence type="ECO:0000313" key="2">
    <source>
        <dbReference type="Proteomes" id="UP000321424"/>
    </source>
</evidence>
<dbReference type="PROSITE" id="PS51257">
    <property type="entry name" value="PROKAR_LIPOPROTEIN"/>
    <property type="match status" value="1"/>
</dbReference>
<dbReference type="AlphaFoldDB" id="A0A511M4U1"/>
<evidence type="ECO:0000313" key="1">
    <source>
        <dbReference type="EMBL" id="GEM35664.1"/>
    </source>
</evidence>
<reference evidence="1 2" key="1">
    <citation type="submission" date="2019-07" db="EMBL/GenBank/DDBJ databases">
        <title>Whole genome shotgun sequence of Nocardia ninae NBRC 108245.</title>
        <authorList>
            <person name="Hosoyama A."/>
            <person name="Uohara A."/>
            <person name="Ohji S."/>
            <person name="Ichikawa N."/>
        </authorList>
    </citation>
    <scope>NUCLEOTIDE SEQUENCE [LARGE SCALE GENOMIC DNA]</scope>
    <source>
        <strain evidence="1 2">NBRC 108245</strain>
    </source>
</reference>
<evidence type="ECO:0008006" key="3">
    <source>
        <dbReference type="Google" id="ProtNLM"/>
    </source>
</evidence>
<comment type="caution">
    <text evidence="1">The sequence shown here is derived from an EMBL/GenBank/DDBJ whole genome shotgun (WGS) entry which is preliminary data.</text>
</comment>
<dbReference type="Proteomes" id="UP000321424">
    <property type="component" value="Unassembled WGS sequence"/>
</dbReference>
<organism evidence="1 2">
    <name type="scientific">Nocardia ninae NBRC 108245</name>
    <dbReference type="NCBI Taxonomy" id="1210091"/>
    <lineage>
        <taxon>Bacteria</taxon>
        <taxon>Bacillati</taxon>
        <taxon>Actinomycetota</taxon>
        <taxon>Actinomycetes</taxon>
        <taxon>Mycobacteriales</taxon>
        <taxon>Nocardiaceae</taxon>
        <taxon>Nocardia</taxon>
    </lineage>
</organism>
<name>A0A511M4U1_9NOCA</name>